<dbReference type="InterPro" id="IPR012337">
    <property type="entry name" value="RNaseH-like_sf"/>
</dbReference>
<gene>
    <name evidence="1" type="ORF">GMI68_06840</name>
    <name evidence="2" type="ORF">J7S26_03320</name>
</gene>
<sequence length="388" mass="44387">MSRIMTILERETSGKSYKAIKYQLDPDTRSVINHGEANGQWQKTAETTRQRGYIDLQHVLESKGFAEEPSILKYFLDGSRRVFKVDDMAYLHTRDRSVLYPIIAGQIGVGCLARVNRRMSLERYVGEMVIAAPGLADPDGRPGFFEGLVRKINDSTEMQRAHCAFSKILPYKAAKAAGNDDVKYEDLGTACIQDRMIEQEKRMVAELVRDGKLGQNAILVKDGSLEYRVDNRGDKQKRLRFRNNYNWVIGVSKSFNPEVCMDIKGKPNPGFIADLPLYHRTPVAEYTNSYLGDTKYAVWYVRIREQERTRTAFDGIVKIEKILVTEDEMGYGIDSDFVDLLSASIVNERNPTCYGSDPRWANHIYPIYLTEKFIKSRYMSADSFVNLF</sequence>
<name>A0A9E6SUX3_9ACTN</name>
<protein>
    <submittedName>
        <fullName evidence="2">Uncharacterized protein</fullName>
    </submittedName>
</protein>
<keyword evidence="3" id="KW-1185">Reference proteome</keyword>
<dbReference type="Proteomes" id="UP000636394">
    <property type="component" value="Unassembled WGS sequence"/>
</dbReference>
<accession>A0A9E6SUX3</accession>
<evidence type="ECO:0000313" key="3">
    <source>
        <dbReference type="Proteomes" id="UP000636394"/>
    </source>
</evidence>
<dbReference type="Proteomes" id="UP000671910">
    <property type="component" value="Chromosome"/>
</dbReference>
<dbReference type="KEGG" id="ebz:J7S26_03320"/>
<evidence type="ECO:0000313" key="2">
    <source>
        <dbReference type="EMBL" id="QTU84953.1"/>
    </source>
</evidence>
<dbReference type="SUPFAM" id="SSF53098">
    <property type="entry name" value="Ribonuclease H-like"/>
    <property type="match status" value="1"/>
</dbReference>
<evidence type="ECO:0000313" key="1">
    <source>
        <dbReference type="EMBL" id="NHM14479.1"/>
    </source>
</evidence>
<organism evidence="2 4">
    <name type="scientific">Xiamenia xianingshaonis</name>
    <dbReference type="NCBI Taxonomy" id="2682776"/>
    <lineage>
        <taxon>Bacteria</taxon>
        <taxon>Bacillati</taxon>
        <taxon>Actinomycetota</taxon>
        <taxon>Coriobacteriia</taxon>
        <taxon>Eggerthellales</taxon>
        <taxon>Eggerthellaceae</taxon>
        <taxon>Xiamenia</taxon>
    </lineage>
</organism>
<dbReference type="RefSeq" id="WP_166339749.1">
    <property type="nucleotide sequence ID" value="NZ_CP072829.1"/>
</dbReference>
<dbReference type="AlphaFoldDB" id="A0A9E6SUX3"/>
<dbReference type="EMBL" id="WPCR01000007">
    <property type="protein sequence ID" value="NHM14479.1"/>
    <property type="molecule type" value="Genomic_DNA"/>
</dbReference>
<evidence type="ECO:0000313" key="4">
    <source>
        <dbReference type="Proteomes" id="UP000671910"/>
    </source>
</evidence>
<reference evidence="2" key="2">
    <citation type="submission" date="2021-04" db="EMBL/GenBank/DDBJ databases">
        <title>Novel species in family Eggerthellaceae.</title>
        <authorList>
            <person name="Zhang G."/>
        </authorList>
    </citation>
    <scope>NUCLEOTIDE SEQUENCE</scope>
    <source>
        <strain evidence="2">Zg-886</strain>
    </source>
</reference>
<reference evidence="1 3" key="1">
    <citation type="submission" date="2019-11" db="EMBL/GenBank/DDBJ databases">
        <title>Eggerthellaceae novel genus isolated from the rectal contents of marmort.</title>
        <authorList>
            <person name="Zhang G."/>
        </authorList>
    </citation>
    <scope>NUCLEOTIDE SEQUENCE [LARGE SCALE GENOMIC DNA]</scope>
    <source>
        <strain evidence="3">zg-886</strain>
        <strain evidence="1">Zg-886</strain>
    </source>
</reference>
<proteinExistence type="predicted"/>
<dbReference type="EMBL" id="CP072829">
    <property type="protein sequence ID" value="QTU84953.1"/>
    <property type="molecule type" value="Genomic_DNA"/>
</dbReference>